<comment type="caution">
    <text evidence="1">The sequence shown here is derived from an EMBL/GenBank/DDBJ whole genome shotgun (WGS) entry which is preliminary data.</text>
</comment>
<sequence length="128" mass="13780">MAAASAWIEDGFPGAGSGAGGSRRMAYAGDMVNEQLRAALIANASLLGGHVAKYADENKQKSFNDLNTVLARHRLVKVINLSIFGFSRGAALARAFSNLFIKNVIQVMIPWYIRGLQLVLISWACSIP</sequence>
<evidence type="ECO:0008006" key="3">
    <source>
        <dbReference type="Google" id="ProtNLM"/>
    </source>
</evidence>
<evidence type="ECO:0000313" key="1">
    <source>
        <dbReference type="EMBL" id="MFC3459314.1"/>
    </source>
</evidence>
<dbReference type="EMBL" id="JBHRVV010000001">
    <property type="protein sequence ID" value="MFC3459314.1"/>
    <property type="molecule type" value="Genomic_DNA"/>
</dbReference>
<protein>
    <recommendedName>
        <fullName evidence="3">DUF2235 domain-containing protein</fullName>
    </recommendedName>
</protein>
<name>A0ABV7PMY5_9BURK</name>
<accession>A0ABV7PMY5</accession>
<reference evidence="2" key="1">
    <citation type="journal article" date="2019" name="Int. J. Syst. Evol. Microbiol.">
        <title>The Global Catalogue of Microorganisms (GCM) 10K type strain sequencing project: providing services to taxonomists for standard genome sequencing and annotation.</title>
        <authorList>
            <consortium name="The Broad Institute Genomics Platform"/>
            <consortium name="The Broad Institute Genome Sequencing Center for Infectious Disease"/>
            <person name="Wu L."/>
            <person name="Ma J."/>
        </authorList>
    </citation>
    <scope>NUCLEOTIDE SEQUENCE [LARGE SCALE GENOMIC DNA]</scope>
    <source>
        <strain evidence="2">CCM 7480</strain>
    </source>
</reference>
<gene>
    <name evidence="1" type="ORF">ACFOPH_13830</name>
</gene>
<keyword evidence="2" id="KW-1185">Reference proteome</keyword>
<dbReference type="Proteomes" id="UP001595665">
    <property type="component" value="Unassembled WGS sequence"/>
</dbReference>
<dbReference type="RefSeq" id="WP_379735841.1">
    <property type="nucleotide sequence ID" value="NZ_JBHRVV010000001.1"/>
</dbReference>
<evidence type="ECO:0000313" key="2">
    <source>
        <dbReference type="Proteomes" id="UP001595665"/>
    </source>
</evidence>
<organism evidence="1 2">
    <name type="scientific">Massilia haematophila</name>
    <dbReference type="NCBI Taxonomy" id="457923"/>
    <lineage>
        <taxon>Bacteria</taxon>
        <taxon>Pseudomonadati</taxon>
        <taxon>Pseudomonadota</taxon>
        <taxon>Betaproteobacteria</taxon>
        <taxon>Burkholderiales</taxon>
        <taxon>Oxalobacteraceae</taxon>
        <taxon>Telluria group</taxon>
        <taxon>Massilia</taxon>
    </lineage>
</organism>
<proteinExistence type="predicted"/>